<gene>
    <name evidence="1" type="ORF">K7B10_36395</name>
</gene>
<protein>
    <submittedName>
        <fullName evidence="1">Uncharacterized protein</fullName>
    </submittedName>
</protein>
<accession>A0ABS8EGH2</accession>
<organism evidence="1 2">
    <name type="scientific">Streptomyces flavotricini</name>
    <dbReference type="NCBI Taxonomy" id="66888"/>
    <lineage>
        <taxon>Bacteria</taxon>
        <taxon>Bacillati</taxon>
        <taxon>Actinomycetota</taxon>
        <taxon>Actinomycetes</taxon>
        <taxon>Kitasatosporales</taxon>
        <taxon>Streptomycetaceae</taxon>
        <taxon>Streptomyces</taxon>
    </lineage>
</organism>
<name>A0ABS8EGH2_9ACTN</name>
<reference evidence="1 2" key="1">
    <citation type="submission" date="2021-08" db="EMBL/GenBank/DDBJ databases">
        <title>Genomic Architecture of Streptomyces flavotricini NGL1 and Streptomyces erythrochromogenes HMS4 With Differential Plant Beneficial attributes and laccase production capabilities.</title>
        <authorList>
            <person name="Salwan R."/>
            <person name="Kaur R."/>
            <person name="Sharma V."/>
        </authorList>
    </citation>
    <scope>NUCLEOTIDE SEQUENCE [LARGE SCALE GENOMIC DNA]</scope>
    <source>
        <strain evidence="1 2">NGL1</strain>
    </source>
</reference>
<sequence length="51" mass="5379">MRDTTTAELQRVDSLVETLRALDATDAGKEALSMAQALTSPIDDGADADLD</sequence>
<dbReference type="RefSeq" id="WP_229343472.1">
    <property type="nucleotide sequence ID" value="NZ_JAINUL010000001.1"/>
</dbReference>
<dbReference type="Proteomes" id="UP001520654">
    <property type="component" value="Unassembled WGS sequence"/>
</dbReference>
<evidence type="ECO:0000313" key="2">
    <source>
        <dbReference type="Proteomes" id="UP001520654"/>
    </source>
</evidence>
<dbReference type="EMBL" id="JAINUL010000001">
    <property type="protein sequence ID" value="MCC0100171.1"/>
    <property type="molecule type" value="Genomic_DNA"/>
</dbReference>
<evidence type="ECO:0000313" key="1">
    <source>
        <dbReference type="EMBL" id="MCC0100171.1"/>
    </source>
</evidence>
<comment type="caution">
    <text evidence="1">The sequence shown here is derived from an EMBL/GenBank/DDBJ whole genome shotgun (WGS) entry which is preliminary data.</text>
</comment>
<keyword evidence="2" id="KW-1185">Reference proteome</keyword>
<proteinExistence type="predicted"/>